<dbReference type="PANTHER" id="PTHR43157">
    <property type="entry name" value="PHOSPHATIDYLINOSITOL-GLYCAN BIOSYNTHESIS CLASS F PROTEIN-RELATED"/>
    <property type="match status" value="1"/>
</dbReference>
<name>A0A7W8XTL0_9HYPH</name>
<gene>
    <name evidence="2" type="ORF">GGD50_003738</name>
</gene>
<dbReference type="RefSeq" id="WP_107106866.1">
    <property type="nucleotide sequence ID" value="NZ_JACHBI010000007.1"/>
</dbReference>
<protein>
    <submittedName>
        <fullName evidence="2">NAD(P)-dependent dehydrogenase (Short-subunit alcohol dehydrogenase family)</fullName>
    </submittedName>
</protein>
<dbReference type="Proteomes" id="UP000549882">
    <property type="component" value="Unassembled WGS sequence"/>
</dbReference>
<accession>A0A7W8XTL0</accession>
<dbReference type="AlphaFoldDB" id="A0A7W8XTL0"/>
<dbReference type="PRINTS" id="PR00081">
    <property type="entry name" value="GDHRDH"/>
</dbReference>
<dbReference type="Pfam" id="PF00106">
    <property type="entry name" value="adh_short"/>
    <property type="match status" value="1"/>
</dbReference>
<dbReference type="SUPFAM" id="SSF51735">
    <property type="entry name" value="NAD(P)-binding Rossmann-fold domains"/>
    <property type="match status" value="1"/>
</dbReference>
<dbReference type="EMBL" id="JACHBI010000007">
    <property type="protein sequence ID" value="MBB5575109.1"/>
    <property type="molecule type" value="Genomic_DNA"/>
</dbReference>
<reference evidence="2 3" key="1">
    <citation type="submission" date="2020-08" db="EMBL/GenBank/DDBJ databases">
        <title>Genomic Encyclopedia of Type Strains, Phase IV (KMG-V): Genome sequencing to study the core and pangenomes of soil and plant-associated prokaryotes.</title>
        <authorList>
            <person name="Whitman W."/>
        </authorList>
    </citation>
    <scope>NUCLEOTIDE SEQUENCE [LARGE SCALE GENOMIC DNA]</scope>
    <source>
        <strain evidence="2 3">SEMIA 4064</strain>
    </source>
</reference>
<keyword evidence="1" id="KW-0560">Oxidoreductase</keyword>
<dbReference type="NCBIfam" id="NF004513">
    <property type="entry name" value="PRK05854.1"/>
    <property type="match status" value="1"/>
</dbReference>
<dbReference type="InterPro" id="IPR036291">
    <property type="entry name" value="NAD(P)-bd_dom_sf"/>
</dbReference>
<evidence type="ECO:0000313" key="2">
    <source>
        <dbReference type="EMBL" id="MBB5575109.1"/>
    </source>
</evidence>
<dbReference type="CDD" id="cd05327">
    <property type="entry name" value="retinol-DH_like_SDR_c_like"/>
    <property type="match status" value="1"/>
</dbReference>
<keyword evidence="3" id="KW-1185">Reference proteome</keyword>
<sequence length="315" mass="33733">MPNWTVKDIPPQTGRIAVVTGATSGIGYETAQALAGAGAKVIIASRNERKGAEVLAKIRAKTPGADVAFEPLDLASLDSVARTAKRITASVPRIDLLINNAGVMAIPDRHETEDGFEMQMGANYIGHFALNMRLLPKVLAAANPRVVTVSSLAHRSGKINFDDLQSKKSYSSWGAYCQSKLATLMFGLELDRIARAEGWNLMSMAAHPGYAVTGLQSAGPRMGRNRPGFLERFSTLIAPVMAQSATAGALPTLLAATSSEAEGGVMYGPNGFYELKGPPVRAKIVPYAQNKAVWRRLWEVSEQLTGLRMPLPVMA</sequence>
<evidence type="ECO:0000313" key="3">
    <source>
        <dbReference type="Proteomes" id="UP000549882"/>
    </source>
</evidence>
<dbReference type="GO" id="GO:0016491">
    <property type="term" value="F:oxidoreductase activity"/>
    <property type="evidence" value="ECO:0007669"/>
    <property type="project" value="UniProtKB-KW"/>
</dbReference>
<proteinExistence type="predicted"/>
<dbReference type="PANTHER" id="PTHR43157:SF31">
    <property type="entry name" value="PHOSPHATIDYLINOSITOL-GLYCAN BIOSYNTHESIS CLASS F PROTEIN"/>
    <property type="match status" value="1"/>
</dbReference>
<comment type="caution">
    <text evidence="2">The sequence shown here is derived from an EMBL/GenBank/DDBJ whole genome shotgun (WGS) entry which is preliminary data.</text>
</comment>
<organism evidence="2 3">
    <name type="scientific">Rhizobium paranaense</name>
    <dbReference type="NCBI Taxonomy" id="1650438"/>
    <lineage>
        <taxon>Bacteria</taxon>
        <taxon>Pseudomonadati</taxon>
        <taxon>Pseudomonadota</taxon>
        <taxon>Alphaproteobacteria</taxon>
        <taxon>Hyphomicrobiales</taxon>
        <taxon>Rhizobiaceae</taxon>
        <taxon>Rhizobium/Agrobacterium group</taxon>
        <taxon>Rhizobium</taxon>
    </lineage>
</organism>
<dbReference type="NCBIfam" id="NF004846">
    <property type="entry name" value="PRK06197.1"/>
    <property type="match status" value="1"/>
</dbReference>
<dbReference type="Gene3D" id="3.40.50.720">
    <property type="entry name" value="NAD(P)-binding Rossmann-like Domain"/>
    <property type="match status" value="1"/>
</dbReference>
<evidence type="ECO:0000256" key="1">
    <source>
        <dbReference type="ARBA" id="ARBA00023002"/>
    </source>
</evidence>
<dbReference type="InterPro" id="IPR002347">
    <property type="entry name" value="SDR_fam"/>
</dbReference>